<accession>A0AA41UAQ2</accession>
<comment type="similarity">
    <text evidence="1 4">Belongs to the glycerate kinase type-1 family.</text>
</comment>
<protein>
    <submittedName>
        <fullName evidence="5">Glycerate kinase</fullName>
    </submittedName>
</protein>
<evidence type="ECO:0000313" key="6">
    <source>
        <dbReference type="Proteomes" id="UP001165405"/>
    </source>
</evidence>
<evidence type="ECO:0000256" key="2">
    <source>
        <dbReference type="ARBA" id="ARBA00022679"/>
    </source>
</evidence>
<evidence type="ECO:0000256" key="3">
    <source>
        <dbReference type="ARBA" id="ARBA00022777"/>
    </source>
</evidence>
<dbReference type="InterPro" id="IPR018197">
    <property type="entry name" value="Glycerate_kinase_RE-like"/>
</dbReference>
<dbReference type="InterPro" id="IPR018193">
    <property type="entry name" value="Glyc_kinase_flavodox-like_fold"/>
</dbReference>
<dbReference type="AlphaFoldDB" id="A0AA41UAQ2"/>
<evidence type="ECO:0000256" key="1">
    <source>
        <dbReference type="ARBA" id="ARBA00006284"/>
    </source>
</evidence>
<evidence type="ECO:0000256" key="4">
    <source>
        <dbReference type="PIRNR" id="PIRNR006078"/>
    </source>
</evidence>
<evidence type="ECO:0000313" key="5">
    <source>
        <dbReference type="EMBL" id="MCF4120359.1"/>
    </source>
</evidence>
<organism evidence="5 6">
    <name type="scientific">Antribacter soli</name>
    <dbReference type="NCBI Taxonomy" id="2910976"/>
    <lineage>
        <taxon>Bacteria</taxon>
        <taxon>Bacillati</taxon>
        <taxon>Actinomycetota</taxon>
        <taxon>Actinomycetes</taxon>
        <taxon>Micrococcales</taxon>
        <taxon>Promicromonosporaceae</taxon>
        <taxon>Antribacter</taxon>
    </lineage>
</organism>
<reference evidence="5" key="1">
    <citation type="submission" date="2022-01" db="EMBL/GenBank/DDBJ databases">
        <title>Antribacter sp. nov., isolated from Guizhou of China.</title>
        <authorList>
            <person name="Chengliang C."/>
            <person name="Ya Z."/>
        </authorList>
    </citation>
    <scope>NUCLEOTIDE SEQUENCE</scope>
    <source>
        <strain evidence="5">KLBMP 9083</strain>
    </source>
</reference>
<keyword evidence="6" id="KW-1185">Reference proteome</keyword>
<dbReference type="Pfam" id="PF02595">
    <property type="entry name" value="Gly_kinase"/>
    <property type="match status" value="1"/>
</dbReference>
<sequence length="390" mass="38589">MSDVAQQARPFRVAVVPDSFKGTASAVSVAEAMARGVREAFAGSAAGVEVRTLPFADGGEGTLDAFLGAWGVPARECRTTDALGRPVTARYGISPDGRTAVVETAEANGLPAVSDVPLRPLEATTFGVGALVTAVLEAGVEEIVLCLGGSATTDGGAGLLRSLGARFLDAAGAGLPDGGGALAALDGIDLSGLDPRARKVRWRVACDVTNPLLGPTGAAVTFGPQKGATPADVVALDAGLARLADVLAAATGVDARNLPGTGAAGGMPLVLTAALGAELVAGSQLVAETLGLADVLAGADLVLTGEGRLDTQSLHGKVVDAVRRSTPAGVPVVVIAGEVAAPLGDLRAAGITAAFSIAPGPRTLAELGRDVLAELERTAANVTRLVLAGK</sequence>
<dbReference type="PANTHER" id="PTHR21599">
    <property type="entry name" value="GLYCERATE KINASE"/>
    <property type="match status" value="1"/>
</dbReference>
<dbReference type="SUPFAM" id="SSF110738">
    <property type="entry name" value="Glycerate kinase I"/>
    <property type="match status" value="1"/>
</dbReference>
<dbReference type="EMBL" id="JAKGSG010000020">
    <property type="protein sequence ID" value="MCF4120359.1"/>
    <property type="molecule type" value="Genomic_DNA"/>
</dbReference>
<dbReference type="GO" id="GO:0031388">
    <property type="term" value="P:organic acid phosphorylation"/>
    <property type="evidence" value="ECO:0007669"/>
    <property type="project" value="UniProtKB-UniRule"/>
</dbReference>
<comment type="caution">
    <text evidence="5">The sequence shown here is derived from an EMBL/GenBank/DDBJ whole genome shotgun (WGS) entry which is preliminary data.</text>
</comment>
<dbReference type="InterPro" id="IPR004381">
    <property type="entry name" value="Glycerate_kinase"/>
</dbReference>
<proteinExistence type="inferred from homology"/>
<dbReference type="NCBIfam" id="TIGR00045">
    <property type="entry name" value="glycerate kinase"/>
    <property type="match status" value="1"/>
</dbReference>
<dbReference type="GO" id="GO:0008887">
    <property type="term" value="F:glycerate kinase activity"/>
    <property type="evidence" value="ECO:0007669"/>
    <property type="project" value="UniProtKB-UniRule"/>
</dbReference>
<dbReference type="Gene3D" id="3.90.1510.10">
    <property type="entry name" value="Glycerate kinase, domain 2"/>
    <property type="match status" value="1"/>
</dbReference>
<dbReference type="InterPro" id="IPR036129">
    <property type="entry name" value="Glycerate_kinase_sf"/>
</dbReference>
<name>A0AA41UAQ2_9MICO</name>
<keyword evidence="3 4" id="KW-0418">Kinase</keyword>
<dbReference type="PIRSF" id="PIRSF006078">
    <property type="entry name" value="GlxK"/>
    <property type="match status" value="1"/>
</dbReference>
<dbReference type="Gene3D" id="3.40.50.10350">
    <property type="entry name" value="Glycerate kinase, domain 1"/>
    <property type="match status" value="1"/>
</dbReference>
<dbReference type="RefSeq" id="WP_236088131.1">
    <property type="nucleotide sequence ID" value="NZ_JAKGSG010000020.1"/>
</dbReference>
<dbReference type="PANTHER" id="PTHR21599:SF0">
    <property type="entry name" value="GLYCERATE KINASE"/>
    <property type="match status" value="1"/>
</dbReference>
<gene>
    <name evidence="5" type="ORF">L1785_05135</name>
</gene>
<keyword evidence="2 4" id="KW-0808">Transferase</keyword>
<dbReference type="Proteomes" id="UP001165405">
    <property type="component" value="Unassembled WGS sequence"/>
</dbReference>